<dbReference type="FunFam" id="3.30.750.24:FF:000046">
    <property type="entry name" value="Solute carrier family 26 (Sodium-independent sulfate anion transporter), member 11"/>
    <property type="match status" value="1"/>
</dbReference>
<dbReference type="InterPro" id="IPR036513">
    <property type="entry name" value="STAS_dom_sf"/>
</dbReference>
<dbReference type="Pfam" id="PF00916">
    <property type="entry name" value="Sulfate_transp"/>
    <property type="match status" value="1"/>
</dbReference>
<evidence type="ECO:0000256" key="1">
    <source>
        <dbReference type="ARBA" id="ARBA00004141"/>
    </source>
</evidence>
<dbReference type="SUPFAM" id="SSF52091">
    <property type="entry name" value="SpoIIaa-like"/>
    <property type="match status" value="1"/>
</dbReference>
<keyword evidence="4 9" id="KW-0812">Transmembrane</keyword>
<evidence type="ECO:0000256" key="8">
    <source>
        <dbReference type="SAM" id="MobiDB-lite"/>
    </source>
</evidence>
<dbReference type="PANTHER" id="PTHR11814">
    <property type="entry name" value="SULFATE TRANSPORTER"/>
    <property type="match status" value="1"/>
</dbReference>
<feature type="transmembrane region" description="Helical" evidence="9">
    <location>
        <begin position="309"/>
        <end position="331"/>
    </location>
</feature>
<feature type="transmembrane region" description="Helical" evidence="9">
    <location>
        <begin position="343"/>
        <end position="365"/>
    </location>
</feature>
<dbReference type="InterPro" id="IPR001902">
    <property type="entry name" value="SLC26A/SulP_fam"/>
</dbReference>
<feature type="transmembrane region" description="Helical" evidence="9">
    <location>
        <begin position="228"/>
        <end position="254"/>
    </location>
</feature>
<protein>
    <recommendedName>
        <fullName evidence="10">STAS domain-containing protein</fullName>
    </recommendedName>
</protein>
<comment type="similarity">
    <text evidence="2">Belongs to the SLC26A/SulP transporter (TC 2.A.53) family.</text>
</comment>
<dbReference type="KEGG" id="ker:91099644"/>
<dbReference type="CDD" id="cd07042">
    <property type="entry name" value="STAS_SulP_like_sulfate_transporter"/>
    <property type="match status" value="1"/>
</dbReference>
<reference evidence="11 12" key="1">
    <citation type="submission" date="2024-01" db="EMBL/GenBank/DDBJ databases">
        <title>Comparative genomics of Cryptococcus and Kwoniella reveals pathogenesis evolution and contrasting modes of karyotype evolution via chromosome fusion or intercentromeric recombination.</title>
        <authorList>
            <person name="Coelho M.A."/>
            <person name="David-Palma M."/>
            <person name="Shea T."/>
            <person name="Bowers K."/>
            <person name="McGinley-Smith S."/>
            <person name="Mohammad A.W."/>
            <person name="Gnirke A."/>
            <person name="Yurkov A.M."/>
            <person name="Nowrousian M."/>
            <person name="Sun S."/>
            <person name="Cuomo C.A."/>
            <person name="Heitman J."/>
        </authorList>
    </citation>
    <scope>NUCLEOTIDE SEQUENCE [LARGE SCALE GENOMIC DNA]</scope>
    <source>
        <strain evidence="11 12">PYCC6329</strain>
    </source>
</reference>
<dbReference type="RefSeq" id="XP_066080765.1">
    <property type="nucleotide sequence ID" value="XM_066224668.1"/>
</dbReference>
<feature type="compositionally biased region" description="Low complexity" evidence="8">
    <location>
        <begin position="791"/>
        <end position="808"/>
    </location>
</feature>
<feature type="transmembrane region" description="Helical" evidence="9">
    <location>
        <begin position="266"/>
        <end position="288"/>
    </location>
</feature>
<evidence type="ECO:0000313" key="11">
    <source>
        <dbReference type="EMBL" id="WWD02798.1"/>
    </source>
</evidence>
<accession>A0AAX4KBH9</accession>
<proteinExistence type="inferred from homology"/>
<feature type="transmembrane region" description="Helical" evidence="9">
    <location>
        <begin position="471"/>
        <end position="493"/>
    </location>
</feature>
<feature type="transmembrane region" description="Helical" evidence="9">
    <location>
        <begin position="525"/>
        <end position="546"/>
    </location>
</feature>
<dbReference type="GO" id="GO:0008271">
    <property type="term" value="F:secondary active sulfate transmembrane transporter activity"/>
    <property type="evidence" value="ECO:0007669"/>
    <property type="project" value="InterPro"/>
</dbReference>
<dbReference type="Pfam" id="PF01740">
    <property type="entry name" value="STAS"/>
    <property type="match status" value="1"/>
</dbReference>
<dbReference type="InterPro" id="IPR002645">
    <property type="entry name" value="STAS_dom"/>
</dbReference>
<feature type="region of interest" description="Disordered" evidence="8">
    <location>
        <begin position="1"/>
        <end position="89"/>
    </location>
</feature>
<feature type="domain" description="STAS" evidence="10">
    <location>
        <begin position="614"/>
        <end position="765"/>
    </location>
</feature>
<feature type="transmembrane region" description="Helical" evidence="9">
    <location>
        <begin position="552"/>
        <end position="570"/>
    </location>
</feature>
<organism evidence="11 12">
    <name type="scientific">Kwoniella europaea PYCC6329</name>
    <dbReference type="NCBI Taxonomy" id="1423913"/>
    <lineage>
        <taxon>Eukaryota</taxon>
        <taxon>Fungi</taxon>
        <taxon>Dikarya</taxon>
        <taxon>Basidiomycota</taxon>
        <taxon>Agaricomycotina</taxon>
        <taxon>Tremellomycetes</taxon>
        <taxon>Tremellales</taxon>
        <taxon>Cryptococcaceae</taxon>
        <taxon>Kwoniella</taxon>
    </lineage>
</organism>
<comment type="function">
    <text evidence="7">High affinity uptake of sulfate into the cell.</text>
</comment>
<feature type="transmembrane region" description="Helical" evidence="9">
    <location>
        <begin position="181"/>
        <end position="198"/>
    </location>
</feature>
<feature type="region of interest" description="Disordered" evidence="8">
    <location>
        <begin position="765"/>
        <end position="817"/>
    </location>
</feature>
<dbReference type="NCBIfam" id="TIGR00815">
    <property type="entry name" value="sulP"/>
    <property type="match status" value="1"/>
</dbReference>
<dbReference type="AlphaFoldDB" id="A0AAX4KBH9"/>
<dbReference type="GO" id="GO:1902434">
    <property type="term" value="P:sulfate import across plasma membrane"/>
    <property type="evidence" value="ECO:0007669"/>
    <property type="project" value="UniProtKB-ARBA"/>
</dbReference>
<evidence type="ECO:0000256" key="2">
    <source>
        <dbReference type="ARBA" id="ARBA00008692"/>
    </source>
</evidence>
<feature type="transmembrane region" description="Helical" evidence="9">
    <location>
        <begin position="147"/>
        <end position="169"/>
    </location>
</feature>
<dbReference type="Gene3D" id="3.30.750.24">
    <property type="entry name" value="STAS domain"/>
    <property type="match status" value="1"/>
</dbReference>
<dbReference type="Proteomes" id="UP001358614">
    <property type="component" value="Chromosome 1"/>
</dbReference>
<evidence type="ECO:0000313" key="12">
    <source>
        <dbReference type="Proteomes" id="UP001358614"/>
    </source>
</evidence>
<evidence type="ECO:0000256" key="7">
    <source>
        <dbReference type="ARBA" id="ARBA00054315"/>
    </source>
</evidence>
<dbReference type="InterPro" id="IPR018045">
    <property type="entry name" value="S04_transporter_CS"/>
</dbReference>
<name>A0AAX4KBH9_9TREE</name>
<dbReference type="EMBL" id="CP144089">
    <property type="protein sequence ID" value="WWD02798.1"/>
    <property type="molecule type" value="Genomic_DNA"/>
</dbReference>
<keyword evidence="6 9" id="KW-0472">Membrane</keyword>
<comment type="subcellular location">
    <subcellularLocation>
        <location evidence="1">Membrane</location>
        <topology evidence="1">Multi-pass membrane protein</topology>
    </subcellularLocation>
</comment>
<dbReference type="PROSITE" id="PS50801">
    <property type="entry name" value="STAS"/>
    <property type="match status" value="1"/>
</dbReference>
<sequence length="869" mass="95008">MKSISTDKIWNYKGKQKATFVDQEQDHSQSPTETISTTNPNSVTDTNTNSTGGTHPFIRIHEPSPPSSPSPSSSRRLAKMQAVHESQHQPRDLKTKVKNYFGYTDTTPETISVFGWAKSATPDARSGVKNYLLSLFPFLQWAPRYNLTWLFGDLVAGITVGMVLVPQSLSYAKIALLDPQYGLYSSFIGVLTYAFFATSKDVSIGPVAVMSLETGNIISKVQSEYGDLYSAPVIATALAFICGFIVLAIGLLRLGWLVEFIPQPAVSGFMTGSALNIAAGQVPALMGLAKRFNTRDATYKVIINTLKNLRFSSLDAAFGVTSLALLYFIKWGLAWVGQKKPRYARAAFFASCVRHAFVIIIYTIISWRINIHHKTARIALVGTVPSGLQHVGRPEITGELIAAIGPHIPVATIILLLEHISISKSFGRLNGYKINPNQELIAIGVNNTLGTLFSAYPSTGSFSRSALKSKAGVRTPAAGLATGVVVIVALYAVAPAFYWIPNATLSALIIHAVADLVASPKHSYAFWRVSPLEYIIFVGAVLWSVFYTIESGIYWSLATSIVLLLVRLARPKGHFLGRVRIKPESAEGGHQTRDVYLPLCSEAHQDIPVEAPPPGVVIYRFEESFLYPNASLINDRIVNYVKQHTRRGKDFTGISAGDRPWNDPGPKAKDAAILAENDLTKPKLRAVILDFTAVANLDTTGVQNLIDTRVEVEKWADAKVEFHFCGILSPWIRRALIAGGFGQGNTRKGTALEVAPAVIENLENVASPHPVPERDEDGFPINNRPVDIETGQYDQNQQGGSGSGTSSSRASYVDEKDVHGVSLNKDGSYARRRTSENSQKTVPLVDRSTPFFHFDLHDAINSLHLTEDQ</sequence>
<evidence type="ECO:0000256" key="6">
    <source>
        <dbReference type="ARBA" id="ARBA00023136"/>
    </source>
</evidence>
<keyword evidence="5 9" id="KW-1133">Transmembrane helix</keyword>
<dbReference type="GO" id="GO:0016020">
    <property type="term" value="C:membrane"/>
    <property type="evidence" value="ECO:0007669"/>
    <property type="project" value="UniProtKB-SubCell"/>
</dbReference>
<evidence type="ECO:0000256" key="3">
    <source>
        <dbReference type="ARBA" id="ARBA00022448"/>
    </source>
</evidence>
<gene>
    <name evidence="11" type="ORF">V865_000840</name>
</gene>
<dbReference type="GeneID" id="91099644"/>
<evidence type="ECO:0000256" key="9">
    <source>
        <dbReference type="SAM" id="Phobius"/>
    </source>
</evidence>
<dbReference type="PROSITE" id="PS01130">
    <property type="entry name" value="SLC26A"/>
    <property type="match status" value="1"/>
</dbReference>
<keyword evidence="12" id="KW-1185">Reference proteome</keyword>
<feature type="compositionally biased region" description="Polar residues" evidence="8">
    <location>
        <begin position="28"/>
        <end position="53"/>
    </location>
</feature>
<dbReference type="InterPro" id="IPR011547">
    <property type="entry name" value="SLC26A/SulP_dom"/>
</dbReference>
<evidence type="ECO:0000256" key="5">
    <source>
        <dbReference type="ARBA" id="ARBA00022989"/>
    </source>
</evidence>
<evidence type="ECO:0000259" key="10">
    <source>
        <dbReference type="PROSITE" id="PS50801"/>
    </source>
</evidence>
<keyword evidence="3" id="KW-0813">Transport</keyword>
<evidence type="ECO:0000256" key="4">
    <source>
        <dbReference type="ARBA" id="ARBA00022692"/>
    </source>
</evidence>